<evidence type="ECO:0000256" key="2">
    <source>
        <dbReference type="PROSITE-ProRule" id="PRU00169"/>
    </source>
</evidence>
<organism evidence="4 5">
    <name type="scientific">Xanthocytophaga flava</name>
    <dbReference type="NCBI Taxonomy" id="3048013"/>
    <lineage>
        <taxon>Bacteria</taxon>
        <taxon>Pseudomonadati</taxon>
        <taxon>Bacteroidota</taxon>
        <taxon>Cytophagia</taxon>
        <taxon>Cytophagales</taxon>
        <taxon>Rhodocytophagaceae</taxon>
        <taxon>Xanthocytophaga</taxon>
    </lineage>
</organism>
<dbReference type="InterPro" id="IPR001789">
    <property type="entry name" value="Sig_transdc_resp-reg_receiver"/>
</dbReference>
<dbReference type="Pfam" id="PF00072">
    <property type="entry name" value="Response_reg"/>
    <property type="match status" value="1"/>
</dbReference>
<dbReference type="RefSeq" id="WP_313976720.1">
    <property type="nucleotide sequence ID" value="NZ_JASJOS010000003.1"/>
</dbReference>
<name>A0AAE3QN87_9BACT</name>
<evidence type="ECO:0000259" key="3">
    <source>
        <dbReference type="PROSITE" id="PS50110"/>
    </source>
</evidence>
<keyword evidence="1 2" id="KW-0597">Phosphoprotein</keyword>
<dbReference type="Gene3D" id="3.40.50.2300">
    <property type="match status" value="1"/>
</dbReference>
<dbReference type="PROSITE" id="PS50110">
    <property type="entry name" value="RESPONSE_REGULATORY"/>
    <property type="match status" value="1"/>
</dbReference>
<dbReference type="AlphaFoldDB" id="A0AAE3QN87"/>
<gene>
    <name evidence="4" type="ORF">QNI16_06595</name>
</gene>
<protein>
    <submittedName>
        <fullName evidence="4">Response regulator</fullName>
    </submittedName>
</protein>
<dbReference type="EMBL" id="JASJOS010000003">
    <property type="protein sequence ID" value="MDJ1480145.1"/>
    <property type="molecule type" value="Genomic_DNA"/>
</dbReference>
<feature type="modified residue" description="4-aspartylphosphate" evidence="2">
    <location>
        <position position="53"/>
    </location>
</feature>
<dbReference type="PANTHER" id="PTHR44591:SF3">
    <property type="entry name" value="RESPONSE REGULATORY DOMAIN-CONTAINING PROTEIN"/>
    <property type="match status" value="1"/>
</dbReference>
<dbReference type="InterPro" id="IPR050595">
    <property type="entry name" value="Bact_response_regulator"/>
</dbReference>
<dbReference type="SMART" id="SM00448">
    <property type="entry name" value="REC"/>
    <property type="match status" value="1"/>
</dbReference>
<accession>A0AAE3QN87</accession>
<sequence>MQEKLLIIQTESSVIKTFEAVLGSEYKLIIKNDGLEAIDWLEKGNHADLIIADAGMPYLNSVDFIKELRSNIAHRNTPILILSDLDKVTERNLYIHAGATDFAIKPLSKSQLKQRIRQLLGKSTIDSQDVLLAS</sequence>
<dbReference type="PANTHER" id="PTHR44591">
    <property type="entry name" value="STRESS RESPONSE REGULATOR PROTEIN 1"/>
    <property type="match status" value="1"/>
</dbReference>
<proteinExistence type="predicted"/>
<dbReference type="SUPFAM" id="SSF52172">
    <property type="entry name" value="CheY-like"/>
    <property type="match status" value="1"/>
</dbReference>
<dbReference type="GO" id="GO:0000160">
    <property type="term" value="P:phosphorelay signal transduction system"/>
    <property type="evidence" value="ECO:0007669"/>
    <property type="project" value="InterPro"/>
</dbReference>
<dbReference type="Proteomes" id="UP001241110">
    <property type="component" value="Unassembled WGS sequence"/>
</dbReference>
<reference evidence="4" key="1">
    <citation type="submission" date="2023-05" db="EMBL/GenBank/DDBJ databases">
        <authorList>
            <person name="Zhang X."/>
        </authorList>
    </citation>
    <scope>NUCLEOTIDE SEQUENCE</scope>
    <source>
        <strain evidence="4">YF14B1</strain>
    </source>
</reference>
<evidence type="ECO:0000313" key="5">
    <source>
        <dbReference type="Proteomes" id="UP001241110"/>
    </source>
</evidence>
<comment type="caution">
    <text evidence="4">The sequence shown here is derived from an EMBL/GenBank/DDBJ whole genome shotgun (WGS) entry which is preliminary data.</text>
</comment>
<feature type="domain" description="Response regulatory" evidence="3">
    <location>
        <begin position="4"/>
        <end position="120"/>
    </location>
</feature>
<evidence type="ECO:0000313" key="4">
    <source>
        <dbReference type="EMBL" id="MDJ1480145.1"/>
    </source>
</evidence>
<evidence type="ECO:0000256" key="1">
    <source>
        <dbReference type="ARBA" id="ARBA00022553"/>
    </source>
</evidence>
<dbReference type="InterPro" id="IPR011006">
    <property type="entry name" value="CheY-like_superfamily"/>
</dbReference>